<evidence type="ECO:0000256" key="1">
    <source>
        <dbReference type="ARBA" id="ARBA00022553"/>
    </source>
</evidence>
<dbReference type="InterPro" id="IPR039420">
    <property type="entry name" value="WalR-like"/>
</dbReference>
<dbReference type="EMBL" id="JAGIOH010000001">
    <property type="protein sequence ID" value="MBP2401101.1"/>
    <property type="molecule type" value="Genomic_DNA"/>
</dbReference>
<accession>A0ABS4XX61</accession>
<dbReference type="GeneID" id="91567449"/>
<gene>
    <name evidence="8" type="ORF">JO379_000570</name>
</gene>
<dbReference type="GO" id="GO:0003677">
    <property type="term" value="F:DNA binding"/>
    <property type="evidence" value="ECO:0007669"/>
    <property type="project" value="UniProtKB-KW"/>
</dbReference>
<evidence type="ECO:0000313" key="9">
    <source>
        <dbReference type="Proteomes" id="UP001519291"/>
    </source>
</evidence>
<sequence>MIRVLIADDDALVRAGIRAIVEASPQITVTAEARDGLDAIEQARRCPPDVVLMDIEMPGCDGLAATRHLLARPDPPKVLVLTTFGMDENITAALHAGASGFLLKQLNPEQLIHAVCTVAAGGTVLSPTVTQQLLSRGASVPRRAAEARALIARLSTREREVFALLGQGMSNAEIAERLYMSASTVKTYVSRALTKLDVDNRTQAALLAYELNLHEQSGRRTPEKD</sequence>
<dbReference type="CDD" id="cd06170">
    <property type="entry name" value="LuxR_C_like"/>
    <property type="match status" value="1"/>
</dbReference>
<keyword evidence="3 8" id="KW-0238">DNA-binding</keyword>
<dbReference type="Pfam" id="PF00196">
    <property type="entry name" value="GerE"/>
    <property type="match status" value="1"/>
</dbReference>
<evidence type="ECO:0000313" key="8">
    <source>
        <dbReference type="EMBL" id="MBP2401101.1"/>
    </source>
</evidence>
<feature type="domain" description="Response regulatory" evidence="7">
    <location>
        <begin position="3"/>
        <end position="119"/>
    </location>
</feature>
<evidence type="ECO:0000256" key="3">
    <source>
        <dbReference type="ARBA" id="ARBA00023125"/>
    </source>
</evidence>
<protein>
    <submittedName>
        <fullName evidence="8">DNA-binding NarL/FixJ family response regulator</fullName>
    </submittedName>
</protein>
<dbReference type="Gene3D" id="3.40.50.2300">
    <property type="match status" value="1"/>
</dbReference>
<organism evidence="8 9">
    <name type="scientific">Streptomyces syringium</name>
    <dbReference type="NCBI Taxonomy" id="76729"/>
    <lineage>
        <taxon>Bacteria</taxon>
        <taxon>Bacillati</taxon>
        <taxon>Actinomycetota</taxon>
        <taxon>Actinomycetes</taxon>
        <taxon>Kitasatosporales</taxon>
        <taxon>Streptomycetaceae</taxon>
        <taxon>Streptomyces</taxon>
    </lineage>
</organism>
<evidence type="ECO:0000256" key="4">
    <source>
        <dbReference type="ARBA" id="ARBA00023163"/>
    </source>
</evidence>
<reference evidence="8 9" key="1">
    <citation type="submission" date="2021-03" db="EMBL/GenBank/DDBJ databases">
        <title>Sequencing the genomes of 1000 actinobacteria strains.</title>
        <authorList>
            <person name="Klenk H.-P."/>
        </authorList>
    </citation>
    <scope>NUCLEOTIDE SEQUENCE [LARGE SCALE GENOMIC DNA]</scope>
    <source>
        <strain evidence="8 9">DSM 41480</strain>
    </source>
</reference>
<dbReference type="RefSeq" id="WP_209513617.1">
    <property type="nucleotide sequence ID" value="NZ_JAGIOH010000001.1"/>
</dbReference>
<keyword evidence="1 5" id="KW-0597">Phosphoprotein</keyword>
<feature type="domain" description="HTH luxR-type" evidence="6">
    <location>
        <begin position="147"/>
        <end position="212"/>
    </location>
</feature>
<dbReference type="CDD" id="cd17535">
    <property type="entry name" value="REC_NarL-like"/>
    <property type="match status" value="1"/>
</dbReference>
<keyword evidence="4" id="KW-0804">Transcription</keyword>
<dbReference type="SMART" id="SM00421">
    <property type="entry name" value="HTH_LUXR"/>
    <property type="match status" value="1"/>
</dbReference>
<dbReference type="PRINTS" id="PR00038">
    <property type="entry name" value="HTHLUXR"/>
</dbReference>
<dbReference type="PROSITE" id="PS00622">
    <property type="entry name" value="HTH_LUXR_1"/>
    <property type="match status" value="1"/>
</dbReference>
<dbReference type="InterPro" id="IPR058245">
    <property type="entry name" value="NreC/VraR/RcsB-like_REC"/>
</dbReference>
<dbReference type="SMART" id="SM00448">
    <property type="entry name" value="REC"/>
    <property type="match status" value="1"/>
</dbReference>
<dbReference type="PANTHER" id="PTHR43214:SF24">
    <property type="entry name" value="TRANSCRIPTIONAL REGULATORY PROTEIN NARL-RELATED"/>
    <property type="match status" value="1"/>
</dbReference>
<dbReference type="SUPFAM" id="SSF46894">
    <property type="entry name" value="C-terminal effector domain of the bipartite response regulators"/>
    <property type="match status" value="1"/>
</dbReference>
<dbReference type="Pfam" id="PF00072">
    <property type="entry name" value="Response_reg"/>
    <property type="match status" value="1"/>
</dbReference>
<dbReference type="PANTHER" id="PTHR43214">
    <property type="entry name" value="TWO-COMPONENT RESPONSE REGULATOR"/>
    <property type="match status" value="1"/>
</dbReference>
<keyword evidence="2" id="KW-0805">Transcription regulation</keyword>
<dbReference type="InterPro" id="IPR016032">
    <property type="entry name" value="Sig_transdc_resp-reg_C-effctor"/>
</dbReference>
<dbReference type="PROSITE" id="PS50043">
    <property type="entry name" value="HTH_LUXR_2"/>
    <property type="match status" value="1"/>
</dbReference>
<keyword evidence="9" id="KW-1185">Reference proteome</keyword>
<dbReference type="SUPFAM" id="SSF52172">
    <property type="entry name" value="CheY-like"/>
    <property type="match status" value="1"/>
</dbReference>
<feature type="modified residue" description="4-aspartylphosphate" evidence="5">
    <location>
        <position position="54"/>
    </location>
</feature>
<evidence type="ECO:0000259" key="7">
    <source>
        <dbReference type="PROSITE" id="PS50110"/>
    </source>
</evidence>
<name>A0ABS4XX61_9ACTN</name>
<evidence type="ECO:0000259" key="6">
    <source>
        <dbReference type="PROSITE" id="PS50043"/>
    </source>
</evidence>
<dbReference type="InterPro" id="IPR001789">
    <property type="entry name" value="Sig_transdc_resp-reg_receiver"/>
</dbReference>
<dbReference type="PROSITE" id="PS50110">
    <property type="entry name" value="RESPONSE_REGULATORY"/>
    <property type="match status" value="1"/>
</dbReference>
<comment type="caution">
    <text evidence="8">The sequence shown here is derived from an EMBL/GenBank/DDBJ whole genome shotgun (WGS) entry which is preliminary data.</text>
</comment>
<dbReference type="InterPro" id="IPR000792">
    <property type="entry name" value="Tscrpt_reg_LuxR_C"/>
</dbReference>
<dbReference type="Proteomes" id="UP001519291">
    <property type="component" value="Unassembled WGS sequence"/>
</dbReference>
<evidence type="ECO:0000256" key="5">
    <source>
        <dbReference type="PROSITE-ProRule" id="PRU00169"/>
    </source>
</evidence>
<evidence type="ECO:0000256" key="2">
    <source>
        <dbReference type="ARBA" id="ARBA00023015"/>
    </source>
</evidence>
<dbReference type="InterPro" id="IPR011006">
    <property type="entry name" value="CheY-like_superfamily"/>
</dbReference>
<proteinExistence type="predicted"/>